<dbReference type="Pfam" id="PF00155">
    <property type="entry name" value="Aminotran_1_2"/>
    <property type="match status" value="1"/>
</dbReference>
<protein>
    <recommendedName>
        <fullName evidence="8">HTH gntR-type domain-containing protein</fullName>
    </recommendedName>
</protein>
<dbReference type="CDD" id="cd07377">
    <property type="entry name" value="WHTH_GntR"/>
    <property type="match status" value="1"/>
</dbReference>
<evidence type="ECO:0000313" key="10">
    <source>
        <dbReference type="Proteomes" id="UP000251213"/>
    </source>
</evidence>
<dbReference type="InterPro" id="IPR036388">
    <property type="entry name" value="WH-like_DNA-bd_sf"/>
</dbReference>
<dbReference type="GO" id="GO:0008483">
    <property type="term" value="F:transaminase activity"/>
    <property type="evidence" value="ECO:0007669"/>
    <property type="project" value="UniProtKB-KW"/>
</dbReference>
<evidence type="ECO:0000256" key="7">
    <source>
        <dbReference type="ARBA" id="ARBA00023163"/>
    </source>
</evidence>
<dbReference type="OrthoDB" id="9808770at2"/>
<keyword evidence="7" id="KW-0804">Transcription</keyword>
<evidence type="ECO:0000256" key="4">
    <source>
        <dbReference type="ARBA" id="ARBA00022898"/>
    </source>
</evidence>
<sequence>MSIPYFRLDRSNHIPLPEQLAEQIVLAIRTKRLKPGQSLPSVRELSKTLHVSIETVQKTYHQLKKDGWITSRPRHGTMVTPHLPNSITLVAPHRNPKHSLLLQTIHAYRKSPGLYPVSGISEPLDPELLKMIKEISPQAIEAAFQVDENDPFGLLSLRSNIQGLLVERGIWADLSSICLFNGSQQAIWLIADQLLNPGDLVAIPETCYLPIKEIFQSKGAQIITVRQDGNGIDINHLEQITKKSNLALLFAMPNGHYPTGESWTYDKKVAVLQLAQKYSFIILEDDFYGELYYQPTPPISLYSLASDLQEDVCVFYTSSYHMLIHSNIRLGYLLIPKQNIETFVHAKYLLDKTASILSQYLLLFLWQEINLSHYLQKLRSTLKLSRHAMLQSLKRWLPREYRFSCPEVGVSTWVYPSIPFDGFQFFERCLAEHVFVMPGEAFAIESPVPGFQVNFGKIPPDMLDEAIRRIGKVLNRLPKKNT</sequence>
<evidence type="ECO:0000259" key="8">
    <source>
        <dbReference type="PROSITE" id="PS50949"/>
    </source>
</evidence>
<keyword evidence="6" id="KW-0238">DNA-binding</keyword>
<keyword evidence="5" id="KW-0805">Transcription regulation</keyword>
<dbReference type="GO" id="GO:0030170">
    <property type="term" value="F:pyridoxal phosphate binding"/>
    <property type="evidence" value="ECO:0007669"/>
    <property type="project" value="InterPro"/>
</dbReference>
<proteinExistence type="inferred from homology"/>
<accession>A0A364K0I6</accession>
<dbReference type="InterPro" id="IPR015421">
    <property type="entry name" value="PyrdxlP-dep_Trfase_major"/>
</dbReference>
<dbReference type="PANTHER" id="PTHR46577:SF1">
    <property type="entry name" value="HTH-TYPE TRANSCRIPTIONAL REGULATORY PROTEIN GABR"/>
    <property type="match status" value="1"/>
</dbReference>
<dbReference type="RefSeq" id="WP_113660425.1">
    <property type="nucleotide sequence ID" value="NZ_KZ845685.1"/>
</dbReference>
<reference evidence="9 10" key="2">
    <citation type="submission" date="2018-06" db="EMBL/GenBank/DDBJ databases">
        <authorList>
            <person name="Zhirakovskaya E."/>
        </authorList>
    </citation>
    <scope>NUCLEOTIDE SEQUENCE [LARGE SCALE GENOMIC DNA]</scope>
    <source>
        <strain evidence="9 10">FBKL4.011</strain>
    </source>
</reference>
<dbReference type="Pfam" id="PF00392">
    <property type="entry name" value="GntR"/>
    <property type="match status" value="1"/>
</dbReference>
<evidence type="ECO:0000256" key="3">
    <source>
        <dbReference type="ARBA" id="ARBA00022576"/>
    </source>
</evidence>
<organism evidence="9 10">
    <name type="scientific">Thermoflavimicrobium daqui</name>
    <dbReference type="NCBI Taxonomy" id="2137476"/>
    <lineage>
        <taxon>Bacteria</taxon>
        <taxon>Bacillati</taxon>
        <taxon>Bacillota</taxon>
        <taxon>Bacilli</taxon>
        <taxon>Bacillales</taxon>
        <taxon>Thermoactinomycetaceae</taxon>
        <taxon>Thermoflavimicrobium</taxon>
    </lineage>
</organism>
<dbReference type="AlphaFoldDB" id="A0A364K0I6"/>
<comment type="cofactor">
    <cofactor evidence="1">
        <name>pyridoxal 5'-phosphate</name>
        <dbReference type="ChEBI" id="CHEBI:597326"/>
    </cofactor>
</comment>
<dbReference type="Gene3D" id="3.40.640.10">
    <property type="entry name" value="Type I PLP-dependent aspartate aminotransferase-like (Major domain)"/>
    <property type="match status" value="1"/>
</dbReference>
<dbReference type="CDD" id="cd00609">
    <property type="entry name" value="AAT_like"/>
    <property type="match status" value="1"/>
</dbReference>
<evidence type="ECO:0000256" key="6">
    <source>
        <dbReference type="ARBA" id="ARBA00023125"/>
    </source>
</evidence>
<keyword evidence="10" id="KW-1185">Reference proteome</keyword>
<dbReference type="SUPFAM" id="SSF46785">
    <property type="entry name" value="Winged helix' DNA-binding domain"/>
    <property type="match status" value="1"/>
</dbReference>
<comment type="caution">
    <text evidence="9">The sequence shown here is derived from an EMBL/GenBank/DDBJ whole genome shotgun (WGS) entry which is preliminary data.</text>
</comment>
<feature type="domain" description="HTH gntR-type" evidence="8">
    <location>
        <begin position="14"/>
        <end position="82"/>
    </location>
</feature>
<keyword evidence="3" id="KW-0808">Transferase</keyword>
<dbReference type="InterPro" id="IPR004839">
    <property type="entry name" value="Aminotransferase_I/II_large"/>
</dbReference>
<evidence type="ECO:0000256" key="2">
    <source>
        <dbReference type="ARBA" id="ARBA00005384"/>
    </source>
</evidence>
<evidence type="ECO:0000256" key="5">
    <source>
        <dbReference type="ARBA" id="ARBA00023015"/>
    </source>
</evidence>
<dbReference type="Gene3D" id="3.90.1150.10">
    <property type="entry name" value="Aspartate Aminotransferase, domain 1"/>
    <property type="match status" value="1"/>
</dbReference>
<gene>
    <name evidence="9" type="ORF">DL897_17620</name>
</gene>
<dbReference type="InterPro" id="IPR051446">
    <property type="entry name" value="HTH_trans_reg/aminotransferase"/>
</dbReference>
<evidence type="ECO:0000256" key="1">
    <source>
        <dbReference type="ARBA" id="ARBA00001933"/>
    </source>
</evidence>
<dbReference type="SUPFAM" id="SSF53383">
    <property type="entry name" value="PLP-dependent transferases"/>
    <property type="match status" value="1"/>
</dbReference>
<dbReference type="Gene3D" id="1.10.10.10">
    <property type="entry name" value="Winged helix-like DNA-binding domain superfamily/Winged helix DNA-binding domain"/>
    <property type="match status" value="1"/>
</dbReference>
<dbReference type="Proteomes" id="UP000251213">
    <property type="component" value="Unassembled WGS sequence"/>
</dbReference>
<dbReference type="EMBL" id="QJKK01000023">
    <property type="protein sequence ID" value="RAL20852.1"/>
    <property type="molecule type" value="Genomic_DNA"/>
</dbReference>
<dbReference type="InterPro" id="IPR015422">
    <property type="entry name" value="PyrdxlP-dep_Trfase_small"/>
</dbReference>
<dbReference type="SMART" id="SM00345">
    <property type="entry name" value="HTH_GNTR"/>
    <property type="match status" value="1"/>
</dbReference>
<keyword evidence="3" id="KW-0032">Aminotransferase</keyword>
<dbReference type="InterPro" id="IPR000524">
    <property type="entry name" value="Tscrpt_reg_HTH_GntR"/>
</dbReference>
<dbReference type="GO" id="GO:0003700">
    <property type="term" value="F:DNA-binding transcription factor activity"/>
    <property type="evidence" value="ECO:0007669"/>
    <property type="project" value="InterPro"/>
</dbReference>
<evidence type="ECO:0000313" key="9">
    <source>
        <dbReference type="EMBL" id="RAL20852.1"/>
    </source>
</evidence>
<keyword evidence="4" id="KW-0663">Pyridoxal phosphate</keyword>
<dbReference type="PANTHER" id="PTHR46577">
    <property type="entry name" value="HTH-TYPE TRANSCRIPTIONAL REGULATORY PROTEIN GABR"/>
    <property type="match status" value="1"/>
</dbReference>
<dbReference type="PROSITE" id="PS50949">
    <property type="entry name" value="HTH_GNTR"/>
    <property type="match status" value="1"/>
</dbReference>
<dbReference type="InterPro" id="IPR036390">
    <property type="entry name" value="WH_DNA-bd_sf"/>
</dbReference>
<reference evidence="9 10" key="1">
    <citation type="submission" date="2018-06" db="EMBL/GenBank/DDBJ databases">
        <title>Thermoflavimicrobium daqus sp. nov., a thermophilic microbe isolated from Moutai-flavour Daqu.</title>
        <authorList>
            <person name="Wang X."/>
            <person name="Zhou H."/>
        </authorList>
    </citation>
    <scope>NUCLEOTIDE SEQUENCE [LARGE SCALE GENOMIC DNA]</scope>
    <source>
        <strain evidence="9 10">FBKL4.011</strain>
    </source>
</reference>
<dbReference type="InterPro" id="IPR015424">
    <property type="entry name" value="PyrdxlP-dep_Trfase"/>
</dbReference>
<name>A0A364K0I6_9BACL</name>
<comment type="similarity">
    <text evidence="2">In the C-terminal section; belongs to the class-I pyridoxal-phosphate-dependent aminotransferase family.</text>
</comment>
<dbReference type="GO" id="GO:0003677">
    <property type="term" value="F:DNA binding"/>
    <property type="evidence" value="ECO:0007669"/>
    <property type="project" value="UniProtKB-KW"/>
</dbReference>